<feature type="chain" id="PRO_5043945476" description="Ricin B lectin domain-containing protein" evidence="1">
    <location>
        <begin position="20"/>
        <end position="176"/>
    </location>
</feature>
<proteinExistence type="predicted"/>
<dbReference type="AlphaFoldDB" id="A0AAW0D3U4"/>
<reference evidence="2 3" key="1">
    <citation type="journal article" date="2024" name="J Genomics">
        <title>Draft genome sequencing and assembly of Favolaschia claudopus CIRM-BRFM 2984 isolated from oak limbs.</title>
        <authorList>
            <person name="Navarro D."/>
            <person name="Drula E."/>
            <person name="Chaduli D."/>
            <person name="Cazenave R."/>
            <person name="Ahrendt S."/>
            <person name="Wang J."/>
            <person name="Lipzen A."/>
            <person name="Daum C."/>
            <person name="Barry K."/>
            <person name="Grigoriev I.V."/>
            <person name="Favel A."/>
            <person name="Rosso M.N."/>
            <person name="Martin F."/>
        </authorList>
    </citation>
    <scope>NUCLEOTIDE SEQUENCE [LARGE SCALE GENOMIC DNA]</scope>
    <source>
        <strain evidence="2 3">CIRM-BRFM 2984</strain>
    </source>
</reference>
<name>A0AAW0D3U4_9AGAR</name>
<comment type="caution">
    <text evidence="2">The sequence shown here is derived from an EMBL/GenBank/DDBJ whole genome shotgun (WGS) entry which is preliminary data.</text>
</comment>
<keyword evidence="3" id="KW-1185">Reference proteome</keyword>
<evidence type="ECO:0000313" key="2">
    <source>
        <dbReference type="EMBL" id="KAK7045211.1"/>
    </source>
</evidence>
<protein>
    <recommendedName>
        <fullName evidence="4">Ricin B lectin domain-containing protein</fullName>
    </recommendedName>
</protein>
<accession>A0AAW0D3U4</accession>
<dbReference type="Gene3D" id="2.80.10.50">
    <property type="match status" value="1"/>
</dbReference>
<evidence type="ECO:0008006" key="4">
    <source>
        <dbReference type="Google" id="ProtNLM"/>
    </source>
</evidence>
<gene>
    <name evidence="2" type="ORF">R3P38DRAFT_3177436</name>
</gene>
<dbReference type="SUPFAM" id="SSF50370">
    <property type="entry name" value="Ricin B-like lectins"/>
    <property type="match status" value="1"/>
</dbReference>
<evidence type="ECO:0000256" key="1">
    <source>
        <dbReference type="SAM" id="SignalP"/>
    </source>
</evidence>
<feature type="signal peptide" evidence="1">
    <location>
        <begin position="1"/>
        <end position="19"/>
    </location>
</feature>
<dbReference type="Proteomes" id="UP001362999">
    <property type="component" value="Unassembled WGS sequence"/>
</dbReference>
<dbReference type="EMBL" id="JAWWNJ010000011">
    <property type="protein sequence ID" value="KAK7045211.1"/>
    <property type="molecule type" value="Genomic_DNA"/>
</dbReference>
<evidence type="ECO:0000313" key="3">
    <source>
        <dbReference type="Proteomes" id="UP001362999"/>
    </source>
</evidence>
<dbReference type="InterPro" id="IPR035992">
    <property type="entry name" value="Ricin_B-like_lectins"/>
</dbReference>
<sequence length="176" mass="18465">MHFFASSTLLFTLVVTVLVKPAVQPNAIGLFNINDFQGYGLNLISNVNPAEGTAVVVAPGTSASALNQEWSLISKGGSIVWIASGLNSSLFLSYPSASRGGFSYGSELIASSQFPANFSLQAVTGTTFKIIEWNSRLALTSWKAVPGSPAAPAIFVELNDNLAAQQTWSIVAAPLV</sequence>
<keyword evidence="1" id="KW-0732">Signal</keyword>
<organism evidence="2 3">
    <name type="scientific">Favolaschia claudopus</name>
    <dbReference type="NCBI Taxonomy" id="2862362"/>
    <lineage>
        <taxon>Eukaryota</taxon>
        <taxon>Fungi</taxon>
        <taxon>Dikarya</taxon>
        <taxon>Basidiomycota</taxon>
        <taxon>Agaricomycotina</taxon>
        <taxon>Agaricomycetes</taxon>
        <taxon>Agaricomycetidae</taxon>
        <taxon>Agaricales</taxon>
        <taxon>Marasmiineae</taxon>
        <taxon>Mycenaceae</taxon>
        <taxon>Favolaschia</taxon>
    </lineage>
</organism>